<sequence>MLGRERRRSTSESSGLDQTLCPDVYDNYSILMYETQDAFKHSEKLLRKLKSCEEQLRVANDKCKQLLEEKSDLEKSIISFAKNSNEREDQLTRNILKTEEELSKISKRNEWLEKQLNVREESRVNLKETTSSIEMVKNLKAELSATSTQSNNKANSLKKYKRDDSSSMSVDDYDLSQEKQEEDFQTEQKKKSTTLVSSDTSIVSNEIKNIILKIKSVQRENDTKLQTIVKNCCAILKENGSLLKSLYDENNTATIKIEKWINGYMILKRKKEEESELSKREHARSTEIEIENRNQIKYLCEMIQQLNAEVGIERAQTQNYKTSLTQIYKNLEEIDKRFENISHVAIEKLSKAETKVQNMILKCSQIKSSPPFSKKNKRLSKTLFKLKRRISDSKERMSDSKEKISDSKDKLSDSKEKISDSKEKI</sequence>
<protein>
    <submittedName>
        <fullName evidence="4">Cingulin-like</fullName>
    </submittedName>
</protein>
<feature type="region of interest" description="Disordered" evidence="2">
    <location>
        <begin position="390"/>
        <end position="425"/>
    </location>
</feature>
<evidence type="ECO:0000313" key="3">
    <source>
        <dbReference type="Proteomes" id="UP001652625"/>
    </source>
</evidence>
<dbReference type="GeneID" id="136080581"/>
<reference evidence="4" key="1">
    <citation type="submission" date="2025-08" db="UniProtKB">
        <authorList>
            <consortium name="RefSeq"/>
        </authorList>
    </citation>
    <scope>IDENTIFICATION</scope>
</reference>
<evidence type="ECO:0000256" key="2">
    <source>
        <dbReference type="SAM" id="MobiDB-lite"/>
    </source>
</evidence>
<accession>A0ABM4BW85</accession>
<keyword evidence="1" id="KW-0175">Coiled coil</keyword>
<dbReference type="Proteomes" id="UP001652625">
    <property type="component" value="Chromosome 05"/>
</dbReference>
<dbReference type="RefSeq" id="XP_065653469.1">
    <property type="nucleotide sequence ID" value="XM_065797397.1"/>
</dbReference>
<evidence type="ECO:0000256" key="1">
    <source>
        <dbReference type="SAM" id="Coils"/>
    </source>
</evidence>
<feature type="coiled-coil region" evidence="1">
    <location>
        <begin position="42"/>
        <end position="115"/>
    </location>
</feature>
<feature type="region of interest" description="Disordered" evidence="2">
    <location>
        <begin position="144"/>
        <end position="198"/>
    </location>
</feature>
<organism evidence="3 4">
    <name type="scientific">Hydra vulgaris</name>
    <name type="common">Hydra</name>
    <name type="synonym">Hydra attenuata</name>
    <dbReference type="NCBI Taxonomy" id="6087"/>
    <lineage>
        <taxon>Eukaryota</taxon>
        <taxon>Metazoa</taxon>
        <taxon>Cnidaria</taxon>
        <taxon>Hydrozoa</taxon>
        <taxon>Hydroidolina</taxon>
        <taxon>Anthoathecata</taxon>
        <taxon>Aplanulata</taxon>
        <taxon>Hydridae</taxon>
        <taxon>Hydra</taxon>
    </lineage>
</organism>
<feature type="compositionally biased region" description="Polar residues" evidence="2">
    <location>
        <begin position="144"/>
        <end position="155"/>
    </location>
</feature>
<evidence type="ECO:0000313" key="4">
    <source>
        <dbReference type="RefSeq" id="XP_065653469.1"/>
    </source>
</evidence>
<keyword evidence="3" id="KW-1185">Reference proteome</keyword>
<name>A0ABM4BW85_HYDVU</name>
<feature type="compositionally biased region" description="Acidic residues" evidence="2">
    <location>
        <begin position="171"/>
        <end position="185"/>
    </location>
</feature>
<gene>
    <name evidence="4" type="primary">LOC136080581</name>
</gene>
<proteinExistence type="predicted"/>